<keyword evidence="1" id="KW-0812">Transmembrane</keyword>
<feature type="transmembrane region" description="Helical" evidence="1">
    <location>
        <begin position="6"/>
        <end position="27"/>
    </location>
</feature>
<comment type="subcellular location">
    <subcellularLocation>
        <location evidence="1">Membrane</location>
        <topology evidence="1">Multi-pass membrane protein</topology>
    </subcellularLocation>
</comment>
<keyword evidence="1" id="KW-1133">Transmembrane helix</keyword>
<dbReference type="Pfam" id="PF03134">
    <property type="entry name" value="TB2_DP1_HVA22"/>
    <property type="match status" value="1"/>
</dbReference>
<evidence type="ECO:0000256" key="1">
    <source>
        <dbReference type="RuleBase" id="RU362006"/>
    </source>
</evidence>
<dbReference type="GO" id="GO:0005881">
    <property type="term" value="C:cytoplasmic microtubule"/>
    <property type="evidence" value="ECO:0007669"/>
    <property type="project" value="TreeGrafter"/>
</dbReference>
<gene>
    <name evidence="3" type="ORF">FF38_11571</name>
</gene>
<dbReference type="OrthoDB" id="10009287at2759"/>
<dbReference type="InterPro" id="IPR004345">
    <property type="entry name" value="TB2_DP1_HVA22"/>
</dbReference>
<dbReference type="Proteomes" id="UP000037069">
    <property type="component" value="Unassembled WGS sequence"/>
</dbReference>
<dbReference type="GO" id="GO:0071782">
    <property type="term" value="C:endoplasmic reticulum tubular network"/>
    <property type="evidence" value="ECO:0007669"/>
    <property type="project" value="TreeGrafter"/>
</dbReference>
<evidence type="ECO:0000313" key="4">
    <source>
        <dbReference type="Proteomes" id="UP000037069"/>
    </source>
</evidence>
<reference evidence="3 4" key="1">
    <citation type="journal article" date="2015" name="Nat. Commun.">
        <title>Lucilia cuprina genome unlocks parasitic fly biology to underpin future interventions.</title>
        <authorList>
            <person name="Anstead C.A."/>
            <person name="Korhonen P.K."/>
            <person name="Young N.D."/>
            <person name="Hall R.S."/>
            <person name="Jex A.R."/>
            <person name="Murali S.C."/>
            <person name="Hughes D.S."/>
            <person name="Lee S.F."/>
            <person name="Perry T."/>
            <person name="Stroehlein A.J."/>
            <person name="Ansell B.R."/>
            <person name="Breugelmans B."/>
            <person name="Hofmann A."/>
            <person name="Qu J."/>
            <person name="Dugan S."/>
            <person name="Lee S.L."/>
            <person name="Chao H."/>
            <person name="Dinh H."/>
            <person name="Han Y."/>
            <person name="Doddapaneni H.V."/>
            <person name="Worley K.C."/>
            <person name="Muzny D.M."/>
            <person name="Ioannidis P."/>
            <person name="Waterhouse R.M."/>
            <person name="Zdobnov E.M."/>
            <person name="James P.J."/>
            <person name="Bagnall N.H."/>
            <person name="Kotze A.C."/>
            <person name="Gibbs R.A."/>
            <person name="Richards S."/>
            <person name="Batterham P."/>
            <person name="Gasser R.B."/>
        </authorList>
    </citation>
    <scope>NUCLEOTIDE SEQUENCE [LARGE SCALE GENOMIC DNA]</scope>
    <source>
        <strain evidence="3 4">LS</strain>
        <tissue evidence="3">Full body</tissue>
    </source>
</reference>
<keyword evidence="4" id="KW-1185">Reference proteome</keyword>
<evidence type="ECO:0000256" key="2">
    <source>
        <dbReference type="SAM" id="MobiDB-lite"/>
    </source>
</evidence>
<dbReference type="GO" id="GO:0071786">
    <property type="term" value="P:endoplasmic reticulum tubular network organization"/>
    <property type="evidence" value="ECO:0007669"/>
    <property type="project" value="TreeGrafter"/>
</dbReference>
<dbReference type="STRING" id="7375.A0A0L0CDI5"/>
<dbReference type="PANTHER" id="PTHR12300">
    <property type="entry name" value="HVA22-LIKE PROTEINS"/>
    <property type="match status" value="1"/>
</dbReference>
<dbReference type="GO" id="GO:0008017">
    <property type="term" value="F:microtubule binding"/>
    <property type="evidence" value="ECO:0007669"/>
    <property type="project" value="TreeGrafter"/>
</dbReference>
<sequence length="225" mass="25992">MINILFSRICVLTCGTLYPGYISFKTVRAKIVEDYVKWMMYWIVFAIFTTAENFTDIFLAWFPFYYEFKVVLILWLLPTMGNGSSFIYKNCIHPLLKKHETRVDHHLEQVREKGQDLILHYMRETVLYIGRAVMNVINKNFPNGILGLLANNNPYTTGRSIPAASNIVIEEEIVPHIVKKTSAGRKTANKTSSNHNESEEPHSSRGRSRKARQSKPDIDYNLNES</sequence>
<dbReference type="PANTHER" id="PTHR12300:SF117">
    <property type="entry name" value="LP05237P-RELATED"/>
    <property type="match status" value="1"/>
</dbReference>
<feature type="region of interest" description="Disordered" evidence="2">
    <location>
        <begin position="180"/>
        <end position="225"/>
    </location>
</feature>
<keyword evidence="1" id="KW-0472">Membrane</keyword>
<comment type="caution">
    <text evidence="3">The sequence shown here is derived from an EMBL/GenBank/DDBJ whole genome shotgun (WGS) entry which is preliminary data.</text>
</comment>
<comment type="similarity">
    <text evidence="1">Belongs to the DP1 family.</text>
</comment>
<organism evidence="3 4">
    <name type="scientific">Lucilia cuprina</name>
    <name type="common">Green bottle fly</name>
    <name type="synonym">Australian sheep blowfly</name>
    <dbReference type="NCBI Taxonomy" id="7375"/>
    <lineage>
        <taxon>Eukaryota</taxon>
        <taxon>Metazoa</taxon>
        <taxon>Ecdysozoa</taxon>
        <taxon>Arthropoda</taxon>
        <taxon>Hexapoda</taxon>
        <taxon>Insecta</taxon>
        <taxon>Pterygota</taxon>
        <taxon>Neoptera</taxon>
        <taxon>Endopterygota</taxon>
        <taxon>Diptera</taxon>
        <taxon>Brachycera</taxon>
        <taxon>Muscomorpha</taxon>
        <taxon>Oestroidea</taxon>
        <taxon>Calliphoridae</taxon>
        <taxon>Luciliinae</taxon>
        <taxon>Lucilia</taxon>
    </lineage>
</organism>
<evidence type="ECO:0000313" key="3">
    <source>
        <dbReference type="EMBL" id="KNC29534.1"/>
    </source>
</evidence>
<name>A0A0L0CDI5_LUCCU</name>
<feature type="compositionally biased region" description="Basic residues" evidence="2">
    <location>
        <begin position="204"/>
        <end position="213"/>
    </location>
</feature>
<proteinExistence type="inferred from homology"/>
<dbReference type="GO" id="GO:0005789">
    <property type="term" value="C:endoplasmic reticulum membrane"/>
    <property type="evidence" value="ECO:0007669"/>
    <property type="project" value="TreeGrafter"/>
</dbReference>
<protein>
    <recommendedName>
        <fullName evidence="1">Receptor expression-enhancing protein</fullName>
    </recommendedName>
</protein>
<feature type="transmembrane region" description="Helical" evidence="1">
    <location>
        <begin position="68"/>
        <end position="88"/>
    </location>
</feature>
<dbReference type="EMBL" id="JRES01000655">
    <property type="protein sequence ID" value="KNC29534.1"/>
    <property type="molecule type" value="Genomic_DNA"/>
</dbReference>
<dbReference type="AlphaFoldDB" id="A0A0L0CDI5"/>
<accession>A0A0L0CDI5</accession>
<feature type="transmembrane region" description="Helical" evidence="1">
    <location>
        <begin position="39"/>
        <end position="62"/>
    </location>
</feature>